<accession>A0ABV1VYS6</accession>
<dbReference type="EMBL" id="JBEPCU010000093">
    <property type="protein sequence ID" value="MER6977102.1"/>
    <property type="molecule type" value="Genomic_DNA"/>
</dbReference>
<keyword evidence="2" id="KW-1133">Transmembrane helix</keyword>
<feature type="region of interest" description="Disordered" evidence="1">
    <location>
        <begin position="1"/>
        <end position="20"/>
    </location>
</feature>
<feature type="transmembrane region" description="Helical" evidence="2">
    <location>
        <begin position="29"/>
        <end position="50"/>
    </location>
</feature>
<feature type="compositionally biased region" description="Low complexity" evidence="1">
    <location>
        <begin position="1"/>
        <end position="14"/>
    </location>
</feature>
<feature type="non-terminal residue" evidence="3">
    <location>
        <position position="61"/>
    </location>
</feature>
<keyword evidence="2" id="KW-0812">Transmembrane</keyword>
<organism evidence="3 4">
    <name type="scientific">Streptomyces carpinensis</name>
    <dbReference type="NCBI Taxonomy" id="66369"/>
    <lineage>
        <taxon>Bacteria</taxon>
        <taxon>Bacillati</taxon>
        <taxon>Actinomycetota</taxon>
        <taxon>Actinomycetes</taxon>
        <taxon>Kitasatosporales</taxon>
        <taxon>Streptomycetaceae</taxon>
        <taxon>Streptomyces</taxon>
    </lineage>
</organism>
<name>A0ABV1VYS6_9ACTN</name>
<evidence type="ECO:0008006" key="5">
    <source>
        <dbReference type="Google" id="ProtNLM"/>
    </source>
</evidence>
<evidence type="ECO:0000313" key="3">
    <source>
        <dbReference type="EMBL" id="MER6977102.1"/>
    </source>
</evidence>
<dbReference type="Proteomes" id="UP001458415">
    <property type="component" value="Unassembled WGS sequence"/>
</dbReference>
<gene>
    <name evidence="3" type="ORF">ABT317_08725</name>
</gene>
<evidence type="ECO:0000313" key="4">
    <source>
        <dbReference type="Proteomes" id="UP001458415"/>
    </source>
</evidence>
<evidence type="ECO:0000256" key="2">
    <source>
        <dbReference type="SAM" id="Phobius"/>
    </source>
</evidence>
<proteinExistence type="predicted"/>
<reference evidence="3 4" key="1">
    <citation type="submission" date="2024-06" db="EMBL/GenBank/DDBJ databases">
        <title>The Natural Products Discovery Center: Release of the First 8490 Sequenced Strains for Exploring Actinobacteria Biosynthetic Diversity.</title>
        <authorList>
            <person name="Kalkreuter E."/>
            <person name="Kautsar S.A."/>
            <person name="Yang D."/>
            <person name="Bader C.D."/>
            <person name="Teijaro C.N."/>
            <person name="Fluegel L."/>
            <person name="Davis C.M."/>
            <person name="Simpson J.R."/>
            <person name="Lauterbach L."/>
            <person name="Steele A.D."/>
            <person name="Gui C."/>
            <person name="Meng S."/>
            <person name="Li G."/>
            <person name="Viehrig K."/>
            <person name="Ye F."/>
            <person name="Su P."/>
            <person name="Kiefer A.F."/>
            <person name="Nichols A."/>
            <person name="Cepeda A.J."/>
            <person name="Yan W."/>
            <person name="Fan B."/>
            <person name="Jiang Y."/>
            <person name="Adhikari A."/>
            <person name="Zheng C.-J."/>
            <person name="Schuster L."/>
            <person name="Cowan T.M."/>
            <person name="Smanski M.J."/>
            <person name="Chevrette M.G."/>
            <person name="De Carvalho L.P.S."/>
            <person name="Shen B."/>
        </authorList>
    </citation>
    <scope>NUCLEOTIDE SEQUENCE [LARGE SCALE GENOMIC DNA]</scope>
    <source>
        <strain evidence="3 4">NPDC000634</strain>
    </source>
</reference>
<keyword evidence="2" id="KW-0472">Membrane</keyword>
<comment type="caution">
    <text evidence="3">The sequence shown here is derived from an EMBL/GenBank/DDBJ whole genome shotgun (WGS) entry which is preliminary data.</text>
</comment>
<keyword evidence="4" id="KW-1185">Reference proteome</keyword>
<sequence>MTRSPAPSSPSASPTSGAGLRRSLGVGDAVVIGLGSMVGAGIFAALGPAARAHARLPRPLQ</sequence>
<evidence type="ECO:0000256" key="1">
    <source>
        <dbReference type="SAM" id="MobiDB-lite"/>
    </source>
</evidence>
<protein>
    <recommendedName>
        <fullName evidence="5">Amino acid permease</fullName>
    </recommendedName>
</protein>